<dbReference type="AlphaFoldDB" id="A0A7X0VHV2"/>
<accession>A0A7X0VHV2</accession>
<keyword evidence="2" id="KW-1185">Reference proteome</keyword>
<proteinExistence type="predicted"/>
<sequence length="150" mass="17031">MSQYYVNFDASGNVSGFYLDELHGDTIPETAKPITEAEWQRFTHEAWKWKFDGERIREKTQAELDEENANLPPIKKSPEQRITELEGESVQTMLAVAEAYETAVADNAQREQEAVDTMLGLTEVYDLFLQQQETIQTLRAEVDALKGGVS</sequence>
<dbReference type="RefSeq" id="WP_185670874.1">
    <property type="nucleotide sequence ID" value="NZ_JACJVP010000032.1"/>
</dbReference>
<dbReference type="Proteomes" id="UP000547209">
    <property type="component" value="Unassembled WGS sequence"/>
</dbReference>
<comment type="caution">
    <text evidence="1">The sequence shown here is derived from an EMBL/GenBank/DDBJ whole genome shotgun (WGS) entry which is preliminary data.</text>
</comment>
<organism evidence="1 2">
    <name type="scientific">Cohnella nanjingensis</name>
    <dbReference type="NCBI Taxonomy" id="1387779"/>
    <lineage>
        <taxon>Bacteria</taxon>
        <taxon>Bacillati</taxon>
        <taxon>Bacillota</taxon>
        <taxon>Bacilli</taxon>
        <taxon>Bacillales</taxon>
        <taxon>Paenibacillaceae</taxon>
        <taxon>Cohnella</taxon>
    </lineage>
</organism>
<protein>
    <recommendedName>
        <fullName evidence="3">Bacteriophage SP-beta YorD domain-containing protein</fullName>
    </recommendedName>
</protein>
<evidence type="ECO:0000313" key="1">
    <source>
        <dbReference type="EMBL" id="MBB6673029.1"/>
    </source>
</evidence>
<dbReference type="EMBL" id="JACJVP010000032">
    <property type="protein sequence ID" value="MBB6673029.1"/>
    <property type="molecule type" value="Genomic_DNA"/>
</dbReference>
<reference evidence="1 2" key="1">
    <citation type="submission" date="2020-08" db="EMBL/GenBank/DDBJ databases">
        <title>Cohnella phylogeny.</title>
        <authorList>
            <person name="Dunlap C."/>
        </authorList>
    </citation>
    <scope>NUCLEOTIDE SEQUENCE [LARGE SCALE GENOMIC DNA]</scope>
    <source>
        <strain evidence="1 2">DSM 28246</strain>
    </source>
</reference>
<evidence type="ECO:0000313" key="2">
    <source>
        <dbReference type="Proteomes" id="UP000547209"/>
    </source>
</evidence>
<name>A0A7X0VHV2_9BACL</name>
<evidence type="ECO:0008006" key="3">
    <source>
        <dbReference type="Google" id="ProtNLM"/>
    </source>
</evidence>
<gene>
    <name evidence="1" type="ORF">H7C19_20310</name>
</gene>